<dbReference type="InterPro" id="IPR003018">
    <property type="entry name" value="GAF"/>
</dbReference>
<dbReference type="InterPro" id="IPR011006">
    <property type="entry name" value="CheY-like_superfamily"/>
</dbReference>
<dbReference type="CDD" id="cd00082">
    <property type="entry name" value="HisKA"/>
    <property type="match status" value="1"/>
</dbReference>
<dbReference type="EMBL" id="CP011509">
    <property type="protein sequence ID" value="AKJ05960.1"/>
    <property type="molecule type" value="Genomic_DNA"/>
</dbReference>
<dbReference type="Gene3D" id="3.40.50.2300">
    <property type="match status" value="2"/>
</dbReference>
<keyword evidence="5" id="KW-0418">Kinase</keyword>
<protein>
    <recommendedName>
        <fullName evidence="2">histidine kinase</fullName>
        <ecNumber evidence="2">2.7.13.3</ecNumber>
    </recommendedName>
</protein>
<dbReference type="SUPFAM" id="SSF52172">
    <property type="entry name" value="CheY-like"/>
    <property type="match status" value="2"/>
</dbReference>
<dbReference type="InterPro" id="IPR029016">
    <property type="entry name" value="GAF-like_dom_sf"/>
</dbReference>
<dbReference type="SMART" id="SM00387">
    <property type="entry name" value="HATPase_c"/>
    <property type="match status" value="1"/>
</dbReference>
<evidence type="ECO:0000256" key="3">
    <source>
        <dbReference type="ARBA" id="ARBA00022553"/>
    </source>
</evidence>
<feature type="coiled-coil region" evidence="7">
    <location>
        <begin position="145"/>
        <end position="224"/>
    </location>
</feature>
<keyword evidence="4" id="KW-0808">Transferase</keyword>
<evidence type="ECO:0000256" key="5">
    <source>
        <dbReference type="ARBA" id="ARBA00022777"/>
    </source>
</evidence>
<dbReference type="GO" id="GO:0032259">
    <property type="term" value="P:methylation"/>
    <property type="evidence" value="ECO:0007669"/>
    <property type="project" value="UniProtKB-KW"/>
</dbReference>
<reference evidence="10 11" key="1">
    <citation type="submission" date="2015-05" db="EMBL/GenBank/DDBJ databases">
        <title>Genome assembly of Archangium gephyra DSM 2261.</title>
        <authorList>
            <person name="Sharma G."/>
            <person name="Subramanian S."/>
        </authorList>
    </citation>
    <scope>NUCLEOTIDE SEQUENCE [LARGE SCALE GENOMIC DNA]</scope>
    <source>
        <strain evidence="10 11">DSM 2261</strain>
    </source>
</reference>
<comment type="catalytic activity">
    <reaction evidence="1">
        <text>ATP + protein L-histidine = ADP + protein N-phospho-L-histidine.</text>
        <dbReference type="EC" id="2.7.13.3"/>
    </reaction>
</comment>
<evidence type="ECO:0000259" key="9">
    <source>
        <dbReference type="PROSITE" id="PS50110"/>
    </source>
</evidence>
<sequence length="762" mass="83563">MSDPRTARALPASPIMSPPPALSRVDVLTVDDTPANLRALEVLMADMGANIVTASSGDEALRLLLDRDFALILLDVQMPGMDGYETASLIRMRERTRHIPIIFITAYNRSEVNVTRGYELGAVDYLFKPIVPEIFRTKVTVFLDLHRKTEEVRRQAELLRQAENREHERELAEARAHYERSLLEQEMERERKVSEAREQRAQELVRLVNEKEQAQAALHESNARLRLLADVASRLLKGPDGRTLLNSVHHQIVEHLGLEVCLGYLFQEGNAALQLAAHAGIPEGLLPRMELLTPGQGVAGRVAAENQRWVLDAGAAANGPAPDAAPELGLAALACYPLLSQGRVLGTLAFGTRAMRAFSADELSLMQGVCDQVAVALERERLIGALREADRRKDEFLAMLAHELRNPLAPVRHALEVFRMRMWQDDIIQRTIASADRQVAHMTRLVDDLLDVSRITRGKVELKPILVALSDVVEGAVQACEPIVTQRRHELSVSLPSETVMLNVDPTRMTQVVANLLHNAAKYTPSGGRIQLKAERQGDELVLSVRDNGIGLRPEMLHRVFDLFVQVDPGSDRAQGGLGLGLTLVRSLVEMHGGKVSARSEGLSQGSEFTVRLPLPAETPAALALPNMLKAAAAAAQKLQPLHILLVEDNPDIRETLKDLLELHGHRVQEASDGRSAVDLVLSEHPQVALVDIGLPELDGYKVAELVRASAGGATTRLVALTGYGHPEDRKRALEAGFDAHLVKPVSSDDLSQVLKKLCTAA</sequence>
<dbReference type="KEGG" id="age:AA314_07586"/>
<dbReference type="CDD" id="cd17580">
    <property type="entry name" value="REC_2_DhkD-like"/>
    <property type="match status" value="1"/>
</dbReference>
<dbReference type="SMART" id="SM00448">
    <property type="entry name" value="REC"/>
    <property type="match status" value="2"/>
</dbReference>
<dbReference type="PANTHER" id="PTHR43547:SF2">
    <property type="entry name" value="HYBRID SIGNAL TRANSDUCTION HISTIDINE KINASE C"/>
    <property type="match status" value="1"/>
</dbReference>
<dbReference type="PANTHER" id="PTHR43547">
    <property type="entry name" value="TWO-COMPONENT HISTIDINE KINASE"/>
    <property type="match status" value="1"/>
</dbReference>
<dbReference type="EC" id="2.7.13.3" evidence="2"/>
<dbReference type="SUPFAM" id="SSF47384">
    <property type="entry name" value="Homodimeric domain of signal transducing histidine kinase"/>
    <property type="match status" value="1"/>
</dbReference>
<dbReference type="Pfam" id="PF13185">
    <property type="entry name" value="GAF_2"/>
    <property type="match status" value="1"/>
</dbReference>
<dbReference type="SUPFAM" id="SSF55874">
    <property type="entry name" value="ATPase domain of HSP90 chaperone/DNA topoisomerase II/histidine kinase"/>
    <property type="match status" value="1"/>
</dbReference>
<dbReference type="GO" id="GO:0008168">
    <property type="term" value="F:methyltransferase activity"/>
    <property type="evidence" value="ECO:0007669"/>
    <property type="project" value="UniProtKB-KW"/>
</dbReference>
<dbReference type="Pfam" id="PF02518">
    <property type="entry name" value="HATPase_c"/>
    <property type="match status" value="1"/>
</dbReference>
<evidence type="ECO:0000256" key="4">
    <source>
        <dbReference type="ARBA" id="ARBA00022679"/>
    </source>
</evidence>
<dbReference type="Gene3D" id="1.10.287.130">
    <property type="match status" value="1"/>
</dbReference>
<dbReference type="CDD" id="cd00075">
    <property type="entry name" value="HATPase"/>
    <property type="match status" value="1"/>
</dbReference>
<proteinExistence type="predicted"/>
<dbReference type="PROSITE" id="PS50110">
    <property type="entry name" value="RESPONSE_REGULATORY"/>
    <property type="match status" value="2"/>
</dbReference>
<dbReference type="Proteomes" id="UP000035579">
    <property type="component" value="Chromosome"/>
</dbReference>
<keyword evidence="3 6" id="KW-0597">Phosphoprotein</keyword>
<dbReference type="InterPro" id="IPR003661">
    <property type="entry name" value="HisK_dim/P_dom"/>
</dbReference>
<feature type="domain" description="Response regulatory" evidence="9">
    <location>
        <begin position="643"/>
        <end position="759"/>
    </location>
</feature>
<evidence type="ECO:0000259" key="8">
    <source>
        <dbReference type="PROSITE" id="PS50109"/>
    </source>
</evidence>
<evidence type="ECO:0000313" key="11">
    <source>
        <dbReference type="Proteomes" id="UP000035579"/>
    </source>
</evidence>
<keyword evidence="10" id="KW-0489">Methyltransferase</keyword>
<dbReference type="PRINTS" id="PR00344">
    <property type="entry name" value="BCTRLSENSOR"/>
</dbReference>
<gene>
    <name evidence="10" type="ORF">AA314_07586</name>
</gene>
<dbReference type="InterPro" id="IPR036097">
    <property type="entry name" value="HisK_dim/P_sf"/>
</dbReference>
<dbReference type="InterPro" id="IPR004358">
    <property type="entry name" value="Sig_transdc_His_kin-like_C"/>
</dbReference>
<evidence type="ECO:0000256" key="2">
    <source>
        <dbReference type="ARBA" id="ARBA00012438"/>
    </source>
</evidence>
<evidence type="ECO:0000256" key="7">
    <source>
        <dbReference type="SAM" id="Coils"/>
    </source>
</evidence>
<dbReference type="Gene3D" id="3.30.565.10">
    <property type="entry name" value="Histidine kinase-like ATPase, C-terminal domain"/>
    <property type="match status" value="1"/>
</dbReference>
<dbReference type="Pfam" id="PF00072">
    <property type="entry name" value="Response_reg"/>
    <property type="match status" value="2"/>
</dbReference>
<feature type="modified residue" description="4-aspartylphosphate" evidence="6">
    <location>
        <position position="75"/>
    </location>
</feature>
<evidence type="ECO:0000256" key="6">
    <source>
        <dbReference type="PROSITE-ProRule" id="PRU00169"/>
    </source>
</evidence>
<feature type="modified residue" description="4-aspartylphosphate" evidence="6">
    <location>
        <position position="692"/>
    </location>
</feature>
<dbReference type="InterPro" id="IPR003594">
    <property type="entry name" value="HATPase_dom"/>
</dbReference>
<organism evidence="10 11">
    <name type="scientific">Archangium gephyra</name>
    <dbReference type="NCBI Taxonomy" id="48"/>
    <lineage>
        <taxon>Bacteria</taxon>
        <taxon>Pseudomonadati</taxon>
        <taxon>Myxococcota</taxon>
        <taxon>Myxococcia</taxon>
        <taxon>Myxococcales</taxon>
        <taxon>Cystobacterineae</taxon>
        <taxon>Archangiaceae</taxon>
        <taxon>Archangium</taxon>
    </lineage>
</organism>
<accession>A0AAC8QEZ8</accession>
<dbReference type="SMART" id="SM00065">
    <property type="entry name" value="GAF"/>
    <property type="match status" value="1"/>
</dbReference>
<keyword evidence="7" id="KW-0175">Coiled coil</keyword>
<dbReference type="AlphaFoldDB" id="A0AAC8QEZ8"/>
<feature type="domain" description="Histidine kinase" evidence="8">
    <location>
        <begin position="399"/>
        <end position="617"/>
    </location>
</feature>
<dbReference type="SMART" id="SM00388">
    <property type="entry name" value="HisKA"/>
    <property type="match status" value="1"/>
</dbReference>
<name>A0AAC8QEZ8_9BACT</name>
<dbReference type="PROSITE" id="PS50109">
    <property type="entry name" value="HIS_KIN"/>
    <property type="match status" value="1"/>
</dbReference>
<dbReference type="InterPro" id="IPR005467">
    <property type="entry name" value="His_kinase_dom"/>
</dbReference>
<dbReference type="InterPro" id="IPR036890">
    <property type="entry name" value="HATPase_C_sf"/>
</dbReference>
<dbReference type="FunFam" id="3.30.565.10:FF:000006">
    <property type="entry name" value="Sensor histidine kinase WalK"/>
    <property type="match status" value="1"/>
</dbReference>
<dbReference type="InterPro" id="IPR001789">
    <property type="entry name" value="Sig_transdc_resp-reg_receiver"/>
</dbReference>
<evidence type="ECO:0000313" key="10">
    <source>
        <dbReference type="EMBL" id="AKJ05960.1"/>
    </source>
</evidence>
<dbReference type="GO" id="GO:0000155">
    <property type="term" value="F:phosphorelay sensor kinase activity"/>
    <property type="evidence" value="ECO:0007669"/>
    <property type="project" value="InterPro"/>
</dbReference>
<dbReference type="SUPFAM" id="SSF55781">
    <property type="entry name" value="GAF domain-like"/>
    <property type="match status" value="1"/>
</dbReference>
<dbReference type="Pfam" id="PF00512">
    <property type="entry name" value="HisKA"/>
    <property type="match status" value="1"/>
</dbReference>
<evidence type="ECO:0000256" key="1">
    <source>
        <dbReference type="ARBA" id="ARBA00000085"/>
    </source>
</evidence>
<dbReference type="Gene3D" id="3.30.450.40">
    <property type="match status" value="1"/>
</dbReference>
<feature type="domain" description="Response regulatory" evidence="9">
    <location>
        <begin position="26"/>
        <end position="143"/>
    </location>
</feature>